<keyword evidence="4" id="KW-1185">Reference proteome</keyword>
<evidence type="ECO:0000256" key="2">
    <source>
        <dbReference type="SAM" id="Phobius"/>
    </source>
</evidence>
<protein>
    <submittedName>
        <fullName evidence="3">Uncharacterized protein</fullName>
    </submittedName>
</protein>
<reference evidence="3 4" key="1">
    <citation type="submission" date="2023-07" db="EMBL/GenBank/DDBJ databases">
        <authorList>
            <person name="Lian W.-H."/>
        </authorList>
    </citation>
    <scope>NUCLEOTIDE SEQUENCE [LARGE SCALE GENOMIC DNA]</scope>
    <source>
        <strain evidence="3 4">SYSU DXS3180</strain>
    </source>
</reference>
<sequence length="70" mass="7556">MENSQHQHRLNFAQRNWLLLCVIVAIVSSVVTYFIQSGKKYSGNITNGGSINTSAPANDSAGIPPDSLSH</sequence>
<dbReference type="Proteomes" id="UP001560573">
    <property type="component" value="Unassembled WGS sequence"/>
</dbReference>
<feature type="region of interest" description="Disordered" evidence="1">
    <location>
        <begin position="41"/>
        <end position="70"/>
    </location>
</feature>
<dbReference type="RefSeq" id="WP_369332572.1">
    <property type="nucleotide sequence ID" value="NZ_JAULBC010000014.1"/>
</dbReference>
<evidence type="ECO:0000313" key="3">
    <source>
        <dbReference type="EMBL" id="MEX6691156.1"/>
    </source>
</evidence>
<keyword evidence="2" id="KW-1133">Transmembrane helix</keyword>
<evidence type="ECO:0000256" key="1">
    <source>
        <dbReference type="SAM" id="MobiDB-lite"/>
    </source>
</evidence>
<organism evidence="3 4">
    <name type="scientific">Danxiaibacter flavus</name>
    <dbReference type="NCBI Taxonomy" id="3049108"/>
    <lineage>
        <taxon>Bacteria</taxon>
        <taxon>Pseudomonadati</taxon>
        <taxon>Bacteroidota</taxon>
        <taxon>Chitinophagia</taxon>
        <taxon>Chitinophagales</taxon>
        <taxon>Chitinophagaceae</taxon>
        <taxon>Danxiaibacter</taxon>
    </lineage>
</organism>
<name>A0ABV3ZPI6_9BACT</name>
<feature type="transmembrane region" description="Helical" evidence="2">
    <location>
        <begin position="17"/>
        <end position="35"/>
    </location>
</feature>
<comment type="caution">
    <text evidence="3">The sequence shown here is derived from an EMBL/GenBank/DDBJ whole genome shotgun (WGS) entry which is preliminary data.</text>
</comment>
<feature type="compositionally biased region" description="Polar residues" evidence="1">
    <location>
        <begin position="43"/>
        <end position="57"/>
    </location>
</feature>
<gene>
    <name evidence="3" type="ORF">QTN47_26845</name>
</gene>
<dbReference type="EMBL" id="JAULBC010000014">
    <property type="protein sequence ID" value="MEX6691156.1"/>
    <property type="molecule type" value="Genomic_DNA"/>
</dbReference>
<evidence type="ECO:0000313" key="4">
    <source>
        <dbReference type="Proteomes" id="UP001560573"/>
    </source>
</evidence>
<keyword evidence="2" id="KW-0812">Transmembrane</keyword>
<accession>A0ABV3ZPI6</accession>
<keyword evidence="2" id="KW-0472">Membrane</keyword>
<proteinExistence type="predicted"/>